<evidence type="ECO:0000256" key="4">
    <source>
        <dbReference type="ARBA" id="ARBA00022722"/>
    </source>
</evidence>
<keyword evidence="4" id="KW-0540">Nuclease</keyword>
<keyword evidence="11" id="KW-1185">Reference proteome</keyword>
<dbReference type="CDD" id="cd09274">
    <property type="entry name" value="RNase_HI_RT_Ty3"/>
    <property type="match status" value="1"/>
</dbReference>
<gene>
    <name evidence="10" type="ORF">CAUJ_LOCUS14308</name>
</gene>
<dbReference type="FunFam" id="3.30.420.10:FF:000032">
    <property type="entry name" value="Retrovirus-related Pol polyprotein from transposon 297-like Protein"/>
    <property type="match status" value="1"/>
</dbReference>
<dbReference type="InterPro" id="IPR036397">
    <property type="entry name" value="RNaseH_sf"/>
</dbReference>
<evidence type="ECO:0000256" key="6">
    <source>
        <dbReference type="ARBA" id="ARBA00022801"/>
    </source>
</evidence>
<feature type="compositionally biased region" description="Basic residues" evidence="8">
    <location>
        <begin position="609"/>
        <end position="622"/>
    </location>
</feature>
<evidence type="ECO:0000256" key="3">
    <source>
        <dbReference type="ARBA" id="ARBA00022695"/>
    </source>
</evidence>
<evidence type="ECO:0000259" key="9">
    <source>
        <dbReference type="PROSITE" id="PS50994"/>
    </source>
</evidence>
<dbReference type="Gene3D" id="3.30.420.10">
    <property type="entry name" value="Ribonuclease H-like superfamily/Ribonuclease H"/>
    <property type="match status" value="1"/>
</dbReference>
<keyword evidence="6" id="KW-0378">Hydrolase</keyword>
<evidence type="ECO:0000256" key="2">
    <source>
        <dbReference type="ARBA" id="ARBA00022679"/>
    </source>
</evidence>
<dbReference type="Proteomes" id="UP000835052">
    <property type="component" value="Unassembled WGS sequence"/>
</dbReference>
<keyword evidence="5" id="KW-0255">Endonuclease</keyword>
<dbReference type="Gene3D" id="1.10.340.70">
    <property type="match status" value="1"/>
</dbReference>
<dbReference type="PANTHER" id="PTHR37984">
    <property type="entry name" value="PROTEIN CBG26694"/>
    <property type="match status" value="1"/>
</dbReference>
<dbReference type="InterPro" id="IPR041373">
    <property type="entry name" value="RT_RNaseH"/>
</dbReference>
<name>A0A8S1HRI3_9PELO</name>
<dbReference type="InterPro" id="IPR050951">
    <property type="entry name" value="Retrovirus_Pol_polyprotein"/>
</dbReference>
<proteinExistence type="predicted"/>
<sequence>MPSRPYRIETDASCIAIGAVLLQSRADGEPFQAIAYASRKLRPAERNYPAIEAEALALVFALSEFRTYVLGSRITAIVDHRPLTSLMTRRDLIGRLAKFQIILAEFDIQILYRPGKQNVVPDALSRYLEDETREPIQRKEKVANVDLNPKNTGKKSETISLEEIRNLQKNSLWIRQAIEEITKPEESTTRSSPNHERYTVHEGLLYAKPRSACHPPLIVLPKSKEVTTKIIKAFHEDPQTGAHLGAIKTGQAIKRRLIWTGLDGDVKNFVKECLKCRKRKTDASQTTREPLNNLPVENEPGKRWHVDILGPLPITAKQNRYVLTLVDAFTKWFITVPLITQDSSSVIRAIVENLITKFGTPESLITDNGTNFLSNQFTEALKTLEILHKTSAPYHKSSNGQVERYHRSLEESLSSFVNATQSDWDDYLSLVTFALNTVEHSTTKISPFFATFGREPRIPADVTWKTPMPVYLDLSDHTTLIRIQLQELWKHMKKEITQGQILQKKYYEKTHRIRNRKICPGDSILVKRAAPRNKLSPFLSGPFTVTKVDETNVHFDQNGKIMKTHKDDARLFKRKSPEAEVPLELPENHPLIVEAEINTPTEVNDTRRPTRQHRIPIRFRAA</sequence>
<dbReference type="InterPro" id="IPR012337">
    <property type="entry name" value="RNaseH-like_sf"/>
</dbReference>
<feature type="domain" description="Integrase catalytic" evidence="9">
    <location>
        <begin position="296"/>
        <end position="455"/>
    </location>
</feature>
<evidence type="ECO:0000256" key="8">
    <source>
        <dbReference type="SAM" id="MobiDB-lite"/>
    </source>
</evidence>
<dbReference type="InterPro" id="IPR001584">
    <property type="entry name" value="Integrase_cat-core"/>
</dbReference>
<evidence type="ECO:0000313" key="10">
    <source>
        <dbReference type="EMBL" id="CAD6198402.1"/>
    </source>
</evidence>
<organism evidence="10 11">
    <name type="scientific">Caenorhabditis auriculariae</name>
    <dbReference type="NCBI Taxonomy" id="2777116"/>
    <lineage>
        <taxon>Eukaryota</taxon>
        <taxon>Metazoa</taxon>
        <taxon>Ecdysozoa</taxon>
        <taxon>Nematoda</taxon>
        <taxon>Chromadorea</taxon>
        <taxon>Rhabditida</taxon>
        <taxon>Rhabditina</taxon>
        <taxon>Rhabditomorpha</taxon>
        <taxon>Rhabditoidea</taxon>
        <taxon>Rhabditidae</taxon>
        <taxon>Peloderinae</taxon>
        <taxon>Caenorhabditis</taxon>
    </lineage>
</organism>
<dbReference type="PROSITE" id="PS50994">
    <property type="entry name" value="INTEGRASE"/>
    <property type="match status" value="1"/>
</dbReference>
<dbReference type="GO" id="GO:0042575">
    <property type="term" value="C:DNA polymerase complex"/>
    <property type="evidence" value="ECO:0007669"/>
    <property type="project" value="UniProtKB-ARBA"/>
</dbReference>
<dbReference type="Pfam" id="PF00665">
    <property type="entry name" value="rve"/>
    <property type="match status" value="1"/>
</dbReference>
<comment type="caution">
    <text evidence="10">The sequence shown here is derived from an EMBL/GenBank/DDBJ whole genome shotgun (WGS) entry which is preliminary data.</text>
</comment>
<evidence type="ECO:0000256" key="5">
    <source>
        <dbReference type="ARBA" id="ARBA00022759"/>
    </source>
</evidence>
<dbReference type="OrthoDB" id="5832112at2759"/>
<dbReference type="FunFam" id="3.10.20.370:FF:000001">
    <property type="entry name" value="Retrovirus-related Pol polyprotein from transposon 17.6-like protein"/>
    <property type="match status" value="1"/>
</dbReference>
<keyword evidence="7" id="KW-0695">RNA-directed DNA polymerase</keyword>
<dbReference type="Gene3D" id="3.10.20.370">
    <property type="match status" value="1"/>
</dbReference>
<dbReference type="GO" id="GO:0003964">
    <property type="term" value="F:RNA-directed DNA polymerase activity"/>
    <property type="evidence" value="ECO:0007669"/>
    <property type="project" value="UniProtKB-KW"/>
</dbReference>
<evidence type="ECO:0000313" key="11">
    <source>
        <dbReference type="Proteomes" id="UP000835052"/>
    </source>
</evidence>
<dbReference type="InterPro" id="IPR041588">
    <property type="entry name" value="Integrase_H2C2"/>
</dbReference>
<dbReference type="SUPFAM" id="SSF56672">
    <property type="entry name" value="DNA/RNA polymerases"/>
    <property type="match status" value="1"/>
</dbReference>
<dbReference type="GO" id="GO:0004519">
    <property type="term" value="F:endonuclease activity"/>
    <property type="evidence" value="ECO:0007669"/>
    <property type="project" value="UniProtKB-KW"/>
</dbReference>
<dbReference type="InterPro" id="IPR043502">
    <property type="entry name" value="DNA/RNA_pol_sf"/>
</dbReference>
<keyword evidence="2" id="KW-0808">Transferase</keyword>
<dbReference type="GO" id="GO:0016787">
    <property type="term" value="F:hydrolase activity"/>
    <property type="evidence" value="ECO:0007669"/>
    <property type="project" value="UniProtKB-KW"/>
</dbReference>
<reference evidence="10" key="1">
    <citation type="submission" date="2020-10" db="EMBL/GenBank/DDBJ databases">
        <authorList>
            <person name="Kikuchi T."/>
        </authorList>
    </citation>
    <scope>NUCLEOTIDE SEQUENCE</scope>
    <source>
        <strain evidence="10">NKZ352</strain>
    </source>
</reference>
<keyword evidence="3" id="KW-0548">Nucleotidyltransferase</keyword>
<dbReference type="GO" id="GO:0003676">
    <property type="term" value="F:nucleic acid binding"/>
    <property type="evidence" value="ECO:0007669"/>
    <property type="project" value="InterPro"/>
</dbReference>
<dbReference type="PANTHER" id="PTHR37984:SF5">
    <property type="entry name" value="PROTEIN NYNRIN-LIKE"/>
    <property type="match status" value="1"/>
</dbReference>
<dbReference type="Pfam" id="PF17917">
    <property type="entry name" value="RT_RNaseH"/>
    <property type="match status" value="1"/>
</dbReference>
<dbReference type="EC" id="2.7.7.49" evidence="1"/>
<dbReference type="EMBL" id="CAJGYM010000124">
    <property type="protein sequence ID" value="CAD6198402.1"/>
    <property type="molecule type" value="Genomic_DNA"/>
</dbReference>
<evidence type="ECO:0000256" key="1">
    <source>
        <dbReference type="ARBA" id="ARBA00012493"/>
    </source>
</evidence>
<dbReference type="Pfam" id="PF17921">
    <property type="entry name" value="Integrase_H2C2"/>
    <property type="match status" value="1"/>
</dbReference>
<dbReference type="AlphaFoldDB" id="A0A8S1HRI3"/>
<evidence type="ECO:0000256" key="7">
    <source>
        <dbReference type="ARBA" id="ARBA00022918"/>
    </source>
</evidence>
<feature type="region of interest" description="Disordered" evidence="8">
    <location>
        <begin position="603"/>
        <end position="622"/>
    </location>
</feature>
<protein>
    <recommendedName>
        <fullName evidence="1">RNA-directed DNA polymerase</fullName>
        <ecNumber evidence="1">2.7.7.49</ecNumber>
    </recommendedName>
</protein>
<dbReference type="SUPFAM" id="SSF53098">
    <property type="entry name" value="Ribonuclease H-like"/>
    <property type="match status" value="1"/>
</dbReference>
<accession>A0A8S1HRI3</accession>
<dbReference type="GO" id="GO:0015074">
    <property type="term" value="P:DNA integration"/>
    <property type="evidence" value="ECO:0007669"/>
    <property type="project" value="InterPro"/>
</dbReference>